<dbReference type="EMBL" id="OV696703">
    <property type="protein sequence ID" value="CAH1250288.1"/>
    <property type="molecule type" value="Genomic_DNA"/>
</dbReference>
<sequence>MASGGGKKYPSSSIFLASKINDCSVLAASVSDYAPTRRDLSRFTVPFQEKGSESHPKYIQLYNLQVYTIEQLREGQYQITTLESVTVEGQTAITLSCRELNRITGRPIVLIQEQEGMMPQQIDESRLVIKANQRGEELTPEEQTLAISLIRKLLQGLPDCELRPIPPFGSQANPARIQKKLSNSIEVKPRCKCVSPVPVYRGRQPAEGILGGFYKHKMPGWLGCGGNCPSCRHFVLVLDHAVKCCDVQCHYKELLVRGYIEHVQTDCRVDPCYIPFCKDSKHLICLNRGMLWSWVINDVIENIRGTMVS</sequence>
<accession>A0A8K0EES1</accession>
<keyword evidence="2" id="KW-1185">Reference proteome</keyword>
<protein>
    <submittedName>
        <fullName evidence="1">Hypp8840 protein</fullName>
    </submittedName>
</protein>
<reference evidence="1" key="1">
    <citation type="submission" date="2022-01" db="EMBL/GenBank/DDBJ databases">
        <authorList>
            <person name="Braso-Vives M."/>
        </authorList>
    </citation>
    <scope>NUCLEOTIDE SEQUENCE</scope>
</reference>
<dbReference type="OrthoDB" id="10358777at2759"/>
<evidence type="ECO:0000313" key="1">
    <source>
        <dbReference type="EMBL" id="CAH1250288.1"/>
    </source>
</evidence>
<dbReference type="AlphaFoldDB" id="A0A8K0EES1"/>
<proteinExistence type="predicted"/>
<organism evidence="1 2">
    <name type="scientific">Branchiostoma lanceolatum</name>
    <name type="common">Common lancelet</name>
    <name type="synonym">Amphioxus lanceolatum</name>
    <dbReference type="NCBI Taxonomy" id="7740"/>
    <lineage>
        <taxon>Eukaryota</taxon>
        <taxon>Metazoa</taxon>
        <taxon>Chordata</taxon>
        <taxon>Cephalochordata</taxon>
        <taxon>Leptocardii</taxon>
        <taxon>Amphioxiformes</taxon>
        <taxon>Branchiostomatidae</taxon>
        <taxon>Branchiostoma</taxon>
    </lineage>
</organism>
<evidence type="ECO:0000313" key="2">
    <source>
        <dbReference type="Proteomes" id="UP000838412"/>
    </source>
</evidence>
<dbReference type="Proteomes" id="UP000838412">
    <property type="component" value="Chromosome 18"/>
</dbReference>
<name>A0A8K0EES1_BRALA</name>
<gene>
    <name evidence="1" type="primary">Hypp8840</name>
    <name evidence="1" type="ORF">BLAG_LOCUS11108</name>
</gene>